<protein>
    <recommendedName>
        <fullName evidence="4">Cytochrome c oxidase assembly protein COX16, mitochondrial</fullName>
    </recommendedName>
    <alternativeName>
        <fullName evidence="5">Cytochrome c oxidase assembly protein cox16, mitochondrial</fullName>
    </alternativeName>
</protein>
<gene>
    <name evidence="12" type="ORF">B0T19DRAFT_39815</name>
</gene>
<evidence type="ECO:0000256" key="2">
    <source>
        <dbReference type="ARBA" id="ARBA00004434"/>
    </source>
</evidence>
<keyword evidence="8 11" id="KW-1133">Transmembrane helix</keyword>
<evidence type="ECO:0000313" key="13">
    <source>
        <dbReference type="Proteomes" id="UP001286456"/>
    </source>
</evidence>
<comment type="subcellular location">
    <subcellularLocation>
        <location evidence="2">Mitochondrion inner membrane</location>
        <topology evidence="2">Single-pass membrane protein</topology>
    </subcellularLocation>
</comment>
<evidence type="ECO:0000256" key="1">
    <source>
        <dbReference type="ARBA" id="ARBA00002490"/>
    </source>
</evidence>
<keyword evidence="7" id="KW-0999">Mitochondrion inner membrane</keyword>
<evidence type="ECO:0000256" key="8">
    <source>
        <dbReference type="ARBA" id="ARBA00022989"/>
    </source>
</evidence>
<evidence type="ECO:0000256" key="9">
    <source>
        <dbReference type="ARBA" id="ARBA00023128"/>
    </source>
</evidence>
<comment type="function">
    <text evidence="1">Required for the assembly of the mitochondrial respiratory chain complex IV (CIV), also known as cytochrome c oxidase. May participate in merging the COX1 and COX2 assembly lines.</text>
</comment>
<evidence type="ECO:0000256" key="11">
    <source>
        <dbReference type="SAM" id="Phobius"/>
    </source>
</evidence>
<dbReference type="InterPro" id="IPR020164">
    <property type="entry name" value="Cyt_c_Oxase_assmbl_COX16"/>
</dbReference>
<evidence type="ECO:0000313" key="12">
    <source>
        <dbReference type="EMBL" id="KAK3336467.1"/>
    </source>
</evidence>
<comment type="caution">
    <text evidence="12">The sequence shown here is derived from an EMBL/GenBank/DDBJ whole genome shotgun (WGS) entry which is preliminary data.</text>
</comment>
<keyword evidence="9" id="KW-0496">Mitochondrion</keyword>
<keyword evidence="13" id="KW-1185">Reference proteome</keyword>
<dbReference type="Proteomes" id="UP001286456">
    <property type="component" value="Unassembled WGS sequence"/>
</dbReference>
<accession>A0AAE0ML37</accession>
<sequence length="116" mass="13359">MGVFQNQKYRSSAAAGTFAAKYRAVMAKRPFLLFGLPFMAVIVGGSFILTPATAIRYERHDRKVRQMSREEELSVGRGKRKVDIREEYYRLAAKDLDNWEQKRVKRLEGESDGVLE</sequence>
<evidence type="ECO:0000256" key="5">
    <source>
        <dbReference type="ARBA" id="ARBA00019222"/>
    </source>
</evidence>
<evidence type="ECO:0000256" key="6">
    <source>
        <dbReference type="ARBA" id="ARBA00022692"/>
    </source>
</evidence>
<organism evidence="12 13">
    <name type="scientific">Cercophora scortea</name>
    <dbReference type="NCBI Taxonomy" id="314031"/>
    <lineage>
        <taxon>Eukaryota</taxon>
        <taxon>Fungi</taxon>
        <taxon>Dikarya</taxon>
        <taxon>Ascomycota</taxon>
        <taxon>Pezizomycotina</taxon>
        <taxon>Sordariomycetes</taxon>
        <taxon>Sordariomycetidae</taxon>
        <taxon>Sordariales</taxon>
        <taxon>Lasiosphaeriaceae</taxon>
        <taxon>Cercophora</taxon>
    </lineage>
</organism>
<evidence type="ECO:0000256" key="4">
    <source>
        <dbReference type="ARBA" id="ARBA00015368"/>
    </source>
</evidence>
<evidence type="ECO:0000256" key="7">
    <source>
        <dbReference type="ARBA" id="ARBA00022792"/>
    </source>
</evidence>
<proteinExistence type="inferred from homology"/>
<dbReference type="EMBL" id="JAUEPO010000001">
    <property type="protein sequence ID" value="KAK3336467.1"/>
    <property type="molecule type" value="Genomic_DNA"/>
</dbReference>
<dbReference type="PANTHER" id="PTHR17130:SF14">
    <property type="entry name" value="CYTOCHROME C OXIDASE ASSEMBLY PROTEIN COX16 HOMOLOG, MITOCHONDRIAL"/>
    <property type="match status" value="1"/>
</dbReference>
<dbReference type="PANTHER" id="PTHR17130">
    <property type="entry name" value="MITOCHONDRIAL OUTER MEMBRANE PROTEIN 25"/>
    <property type="match status" value="1"/>
</dbReference>
<reference evidence="12" key="2">
    <citation type="submission" date="2023-06" db="EMBL/GenBank/DDBJ databases">
        <authorList>
            <consortium name="Lawrence Berkeley National Laboratory"/>
            <person name="Haridas S."/>
            <person name="Hensen N."/>
            <person name="Bonometti L."/>
            <person name="Westerberg I."/>
            <person name="Brannstrom I.O."/>
            <person name="Guillou S."/>
            <person name="Cros-Aarteil S."/>
            <person name="Calhoun S."/>
            <person name="Kuo A."/>
            <person name="Mondo S."/>
            <person name="Pangilinan J."/>
            <person name="Riley R."/>
            <person name="Labutti K."/>
            <person name="Andreopoulos B."/>
            <person name="Lipzen A."/>
            <person name="Chen C."/>
            <person name="Yanf M."/>
            <person name="Daum C."/>
            <person name="Ng V."/>
            <person name="Clum A."/>
            <person name="Steindorff A."/>
            <person name="Ohm R."/>
            <person name="Martin F."/>
            <person name="Silar P."/>
            <person name="Natvig D."/>
            <person name="Lalanne C."/>
            <person name="Gautier V."/>
            <person name="Ament-Velasquez S.L."/>
            <person name="Kruys A."/>
            <person name="Hutchinson M.I."/>
            <person name="Powell A.J."/>
            <person name="Barry K."/>
            <person name="Miller A.N."/>
            <person name="Grigoriev I.V."/>
            <person name="Debuchy R."/>
            <person name="Gladieux P."/>
            <person name="Thoren M.H."/>
            <person name="Johannesson H."/>
        </authorList>
    </citation>
    <scope>NUCLEOTIDE SEQUENCE</scope>
    <source>
        <strain evidence="12">SMH4131-1</strain>
    </source>
</reference>
<keyword evidence="10 11" id="KW-0472">Membrane</keyword>
<comment type="similarity">
    <text evidence="3">Belongs to the COX16 family.</text>
</comment>
<feature type="transmembrane region" description="Helical" evidence="11">
    <location>
        <begin position="31"/>
        <end position="55"/>
    </location>
</feature>
<dbReference type="GO" id="GO:0005743">
    <property type="term" value="C:mitochondrial inner membrane"/>
    <property type="evidence" value="ECO:0007669"/>
    <property type="project" value="UniProtKB-SubCell"/>
</dbReference>
<keyword evidence="6 11" id="KW-0812">Transmembrane</keyword>
<reference evidence="12" key="1">
    <citation type="journal article" date="2023" name="Mol. Phylogenet. Evol.">
        <title>Genome-scale phylogeny and comparative genomics of the fungal order Sordariales.</title>
        <authorList>
            <person name="Hensen N."/>
            <person name="Bonometti L."/>
            <person name="Westerberg I."/>
            <person name="Brannstrom I.O."/>
            <person name="Guillou S."/>
            <person name="Cros-Aarteil S."/>
            <person name="Calhoun S."/>
            <person name="Haridas S."/>
            <person name="Kuo A."/>
            <person name="Mondo S."/>
            <person name="Pangilinan J."/>
            <person name="Riley R."/>
            <person name="LaButti K."/>
            <person name="Andreopoulos B."/>
            <person name="Lipzen A."/>
            <person name="Chen C."/>
            <person name="Yan M."/>
            <person name="Daum C."/>
            <person name="Ng V."/>
            <person name="Clum A."/>
            <person name="Steindorff A."/>
            <person name="Ohm R.A."/>
            <person name="Martin F."/>
            <person name="Silar P."/>
            <person name="Natvig D.O."/>
            <person name="Lalanne C."/>
            <person name="Gautier V."/>
            <person name="Ament-Velasquez S.L."/>
            <person name="Kruys A."/>
            <person name="Hutchinson M.I."/>
            <person name="Powell A.J."/>
            <person name="Barry K."/>
            <person name="Miller A.N."/>
            <person name="Grigoriev I.V."/>
            <person name="Debuchy R."/>
            <person name="Gladieux P."/>
            <person name="Hiltunen Thoren M."/>
            <person name="Johannesson H."/>
        </authorList>
    </citation>
    <scope>NUCLEOTIDE SEQUENCE</scope>
    <source>
        <strain evidence="12">SMH4131-1</strain>
    </source>
</reference>
<evidence type="ECO:0000256" key="3">
    <source>
        <dbReference type="ARBA" id="ARBA00008370"/>
    </source>
</evidence>
<dbReference type="AlphaFoldDB" id="A0AAE0ML37"/>
<dbReference type="Pfam" id="PF14138">
    <property type="entry name" value="COX16"/>
    <property type="match status" value="1"/>
</dbReference>
<dbReference type="GO" id="GO:0033617">
    <property type="term" value="P:mitochondrial respiratory chain complex IV assembly"/>
    <property type="evidence" value="ECO:0007669"/>
    <property type="project" value="TreeGrafter"/>
</dbReference>
<evidence type="ECO:0000256" key="10">
    <source>
        <dbReference type="ARBA" id="ARBA00023136"/>
    </source>
</evidence>
<name>A0AAE0ML37_9PEZI</name>